<name>A0A934TQC0_9BURK</name>
<evidence type="ECO:0000259" key="5">
    <source>
        <dbReference type="PROSITE" id="PS50850"/>
    </source>
</evidence>
<dbReference type="GO" id="GO:0022857">
    <property type="term" value="F:transmembrane transporter activity"/>
    <property type="evidence" value="ECO:0007669"/>
    <property type="project" value="InterPro"/>
</dbReference>
<feature type="transmembrane region" description="Helical" evidence="4">
    <location>
        <begin position="92"/>
        <end position="119"/>
    </location>
</feature>
<feature type="transmembrane region" description="Helical" evidence="4">
    <location>
        <begin position="203"/>
        <end position="225"/>
    </location>
</feature>
<feature type="transmembrane region" description="Helical" evidence="4">
    <location>
        <begin position="286"/>
        <end position="309"/>
    </location>
</feature>
<proteinExistence type="predicted"/>
<feature type="transmembrane region" description="Helical" evidence="4">
    <location>
        <begin position="321"/>
        <end position="338"/>
    </location>
</feature>
<feature type="transmembrane region" description="Helical" evidence="4">
    <location>
        <begin position="30"/>
        <end position="51"/>
    </location>
</feature>
<evidence type="ECO:0000256" key="2">
    <source>
        <dbReference type="ARBA" id="ARBA00022989"/>
    </source>
</evidence>
<evidence type="ECO:0000256" key="4">
    <source>
        <dbReference type="SAM" id="Phobius"/>
    </source>
</evidence>
<dbReference type="PANTHER" id="PTHR23531:SF1">
    <property type="entry name" value="QUINOLENE RESISTANCE PROTEIN NORA"/>
    <property type="match status" value="1"/>
</dbReference>
<dbReference type="InterPro" id="IPR036259">
    <property type="entry name" value="MFS_trans_sf"/>
</dbReference>
<keyword evidence="2 4" id="KW-1133">Transmembrane helix</keyword>
<keyword evidence="7" id="KW-1185">Reference proteome</keyword>
<comment type="caution">
    <text evidence="6">The sequence shown here is derived from an EMBL/GenBank/DDBJ whole genome shotgun (WGS) entry which is preliminary data.</text>
</comment>
<keyword evidence="1 4" id="KW-0812">Transmembrane</keyword>
<feature type="transmembrane region" description="Helical" evidence="4">
    <location>
        <begin position="63"/>
        <end position="86"/>
    </location>
</feature>
<evidence type="ECO:0000313" key="7">
    <source>
        <dbReference type="Proteomes" id="UP000630528"/>
    </source>
</evidence>
<dbReference type="PROSITE" id="PS50850">
    <property type="entry name" value="MFS"/>
    <property type="match status" value="1"/>
</dbReference>
<feature type="transmembrane region" description="Helical" evidence="4">
    <location>
        <begin position="231"/>
        <end position="250"/>
    </location>
</feature>
<feature type="domain" description="Major facilitator superfamily (MFS) profile" evidence="5">
    <location>
        <begin position="162"/>
        <end position="373"/>
    </location>
</feature>
<evidence type="ECO:0000256" key="3">
    <source>
        <dbReference type="ARBA" id="ARBA00023136"/>
    </source>
</evidence>
<dbReference type="AlphaFoldDB" id="A0A934TQC0"/>
<reference evidence="6" key="1">
    <citation type="journal article" date="2012" name="J. Microbiol. Biotechnol.">
        <title>Ramlibacter ginsenosidimutans sp. nov., with ginsenoside-converting activity.</title>
        <authorList>
            <person name="Wang L."/>
            <person name="An D.S."/>
            <person name="Kim S.G."/>
            <person name="Jin F.X."/>
            <person name="Kim S.C."/>
            <person name="Lee S.T."/>
            <person name="Im W.T."/>
        </authorList>
    </citation>
    <scope>NUCLEOTIDE SEQUENCE</scope>
    <source>
        <strain evidence="6">KACC 17527</strain>
    </source>
</reference>
<keyword evidence="3 4" id="KW-0472">Membrane</keyword>
<feature type="transmembrane region" description="Helical" evidence="4">
    <location>
        <begin position="262"/>
        <end position="280"/>
    </location>
</feature>
<accession>A0A934TQC0</accession>
<dbReference type="EMBL" id="JAEPWM010000001">
    <property type="protein sequence ID" value="MBK6005592.1"/>
    <property type="molecule type" value="Genomic_DNA"/>
</dbReference>
<dbReference type="InterPro" id="IPR020846">
    <property type="entry name" value="MFS_dom"/>
</dbReference>
<sequence>MLAVFVGFVAVGMALPIIPRHVHDTLGQGTVVVGFVMGIQYLSSLFGRMWAGGTTDERGPKRAALIGLFAVCGVAALYLLSVPFIASSPRVALALVLCARLLTGIVESFVITSTMAWGLMRVGPLHAGKVFGWMGVALFGGLAAGAPLGTAIYAQHGFAGVALAVLAAGALGLAFTSCIAGLRPSGLPRLPFTHVLGAVKLPGLGLTLCSTGYAMITAFAVLLFAERGWGGGALALTFMGLGFILGRLLFGHLPDAIGGARVALYCVLAEAIGLALIWLAPAPALAWLGAALGGGGYGLGFQGFGLEAVRRAPEQSRGSAMGAYVIFQDLAMGLGPPLGGALAKVAGLDAVYLAAALAALGSASIAGHMLRRA</sequence>
<dbReference type="InterPro" id="IPR052714">
    <property type="entry name" value="MFS_Exporter"/>
</dbReference>
<feature type="transmembrane region" description="Helical" evidence="4">
    <location>
        <begin position="160"/>
        <end position="182"/>
    </location>
</feature>
<dbReference type="Gene3D" id="1.20.1250.20">
    <property type="entry name" value="MFS general substrate transporter like domains"/>
    <property type="match status" value="1"/>
</dbReference>
<gene>
    <name evidence="6" type="ORF">JJB11_05760</name>
</gene>
<dbReference type="Pfam" id="PF07690">
    <property type="entry name" value="MFS_1"/>
    <property type="match status" value="1"/>
</dbReference>
<dbReference type="PANTHER" id="PTHR23531">
    <property type="entry name" value="QUINOLENE RESISTANCE PROTEIN NORA"/>
    <property type="match status" value="1"/>
</dbReference>
<organism evidence="6 7">
    <name type="scientific">Ramlibacter ginsenosidimutans</name>
    <dbReference type="NCBI Taxonomy" id="502333"/>
    <lineage>
        <taxon>Bacteria</taxon>
        <taxon>Pseudomonadati</taxon>
        <taxon>Pseudomonadota</taxon>
        <taxon>Betaproteobacteria</taxon>
        <taxon>Burkholderiales</taxon>
        <taxon>Comamonadaceae</taxon>
        <taxon>Ramlibacter</taxon>
    </lineage>
</organism>
<protein>
    <submittedName>
        <fullName evidence="6">MFS transporter</fullName>
    </submittedName>
</protein>
<reference evidence="6" key="2">
    <citation type="submission" date="2021-01" db="EMBL/GenBank/DDBJ databases">
        <authorList>
            <person name="Kang M."/>
        </authorList>
    </citation>
    <scope>NUCLEOTIDE SEQUENCE</scope>
    <source>
        <strain evidence="6">KACC 17527</strain>
    </source>
</reference>
<feature type="transmembrane region" description="Helical" evidence="4">
    <location>
        <begin position="350"/>
        <end position="370"/>
    </location>
</feature>
<dbReference type="Proteomes" id="UP000630528">
    <property type="component" value="Unassembled WGS sequence"/>
</dbReference>
<evidence type="ECO:0000313" key="6">
    <source>
        <dbReference type="EMBL" id="MBK6005592.1"/>
    </source>
</evidence>
<dbReference type="SUPFAM" id="SSF103473">
    <property type="entry name" value="MFS general substrate transporter"/>
    <property type="match status" value="1"/>
</dbReference>
<dbReference type="InterPro" id="IPR011701">
    <property type="entry name" value="MFS"/>
</dbReference>
<evidence type="ECO:0000256" key="1">
    <source>
        <dbReference type="ARBA" id="ARBA00022692"/>
    </source>
</evidence>
<feature type="transmembrane region" description="Helical" evidence="4">
    <location>
        <begin position="131"/>
        <end position="154"/>
    </location>
</feature>